<dbReference type="STRING" id="1229662.W3XH58"/>
<evidence type="ECO:0000259" key="1">
    <source>
        <dbReference type="Pfam" id="PF06985"/>
    </source>
</evidence>
<proteinExistence type="predicted"/>
<dbReference type="AlphaFoldDB" id="W3XH58"/>
<dbReference type="HOGENOM" id="CLU_004184_7_2_1"/>
<feature type="domain" description="Heterokaryon incompatibility" evidence="1">
    <location>
        <begin position="49"/>
        <end position="212"/>
    </location>
</feature>
<dbReference type="InterPro" id="IPR010730">
    <property type="entry name" value="HET"/>
</dbReference>
<organism evidence="2 3">
    <name type="scientific">Pestalotiopsis fici (strain W106-1 / CGMCC3.15140)</name>
    <dbReference type="NCBI Taxonomy" id="1229662"/>
    <lineage>
        <taxon>Eukaryota</taxon>
        <taxon>Fungi</taxon>
        <taxon>Dikarya</taxon>
        <taxon>Ascomycota</taxon>
        <taxon>Pezizomycotina</taxon>
        <taxon>Sordariomycetes</taxon>
        <taxon>Xylariomycetidae</taxon>
        <taxon>Amphisphaeriales</taxon>
        <taxon>Sporocadaceae</taxon>
        <taxon>Pestalotiopsis</taxon>
    </lineage>
</organism>
<accession>W3XH58</accession>
<protein>
    <recommendedName>
        <fullName evidence="1">Heterokaryon incompatibility domain-containing protein</fullName>
    </recommendedName>
</protein>
<dbReference type="Pfam" id="PF06985">
    <property type="entry name" value="HET"/>
    <property type="match status" value="1"/>
</dbReference>
<keyword evidence="3" id="KW-1185">Reference proteome</keyword>
<dbReference type="PANTHER" id="PTHR24148">
    <property type="entry name" value="ANKYRIN REPEAT DOMAIN-CONTAINING PROTEIN 39 HOMOLOG-RELATED"/>
    <property type="match status" value="1"/>
</dbReference>
<dbReference type="eggNOG" id="ENOG502SJZG">
    <property type="taxonomic scope" value="Eukaryota"/>
</dbReference>
<name>W3XH58_PESFW</name>
<dbReference type="Pfam" id="PF26639">
    <property type="entry name" value="Het-6_barrel"/>
    <property type="match status" value="1"/>
</dbReference>
<dbReference type="GeneID" id="19267785"/>
<dbReference type="OrthoDB" id="2504919at2759"/>
<dbReference type="KEGG" id="pfy:PFICI_02772"/>
<sequence length="619" mass="69883">MAAVDKAKQFKYATLPPGYIRTLELQPSEHGSTALRCRLIAQRIPDDPYEALSYVWGKPTVYHSSIFCIDGNDETDQGTLRIGANLTKALVAFRLSDRPRRVWVDAICINQEDLSERRAQVRMMGDIFRAARQVLCWLGGFENLHLDEPVSLIAINFLRQFNRDQEGELRKVQNYLHHDVKTREDEVIHMSWLAIKKLFDIEYFHRAWIIQEVGLASRARLSWGKNDIWVDWEEIATFVKFLDDNGASIVTHFDLKSWVCNHICMVWTMKPDGQPLYDFSEVLHWARIHISTDPRDYVYALLGHPSAIVGGDLIIEPRYTVSTKEVYTTLAINTITRTDNLHILAFVDHGEEFETETGTLPTWVPDWHAPNLVAPLRYPTQAAPKTADSIVLDAEANSIRCMGVIVGEIIAISDMITPKELPVTTYDTEVEKSVSFLFDHLYDELVAKTGVTLPTWQDFVFSLSCVLTGAMRLDKGAATGEPMWQQRADCAAYLLKFEEIKTRRNKGGFLQSLSPEDREAFQASASSGSAAIFIQEATWNSMCRNVFRTSKGSFGIGPRIMKTGDLCAIVPGSVYPLILRKWGDQHRLVGPALLYGFMNGEALEGARNGSLEQAEICIV</sequence>
<dbReference type="RefSeq" id="XP_007829544.1">
    <property type="nucleotide sequence ID" value="XM_007831353.1"/>
</dbReference>
<evidence type="ECO:0000313" key="3">
    <source>
        <dbReference type="Proteomes" id="UP000030651"/>
    </source>
</evidence>
<dbReference type="InterPro" id="IPR052895">
    <property type="entry name" value="HetReg/Transcr_Mod"/>
</dbReference>
<evidence type="ECO:0000313" key="2">
    <source>
        <dbReference type="EMBL" id="ETS84747.1"/>
    </source>
</evidence>
<dbReference type="InParanoid" id="W3XH58"/>
<dbReference type="PANTHER" id="PTHR24148:SF64">
    <property type="entry name" value="HETEROKARYON INCOMPATIBILITY DOMAIN-CONTAINING PROTEIN"/>
    <property type="match status" value="1"/>
</dbReference>
<dbReference type="OMA" id="WHSINRT"/>
<reference evidence="3" key="1">
    <citation type="journal article" date="2015" name="BMC Genomics">
        <title>Genomic and transcriptomic analysis of the endophytic fungus Pestalotiopsis fici reveals its lifestyle and high potential for synthesis of natural products.</title>
        <authorList>
            <person name="Wang X."/>
            <person name="Zhang X."/>
            <person name="Liu L."/>
            <person name="Xiang M."/>
            <person name="Wang W."/>
            <person name="Sun X."/>
            <person name="Che Y."/>
            <person name="Guo L."/>
            <person name="Liu G."/>
            <person name="Guo L."/>
            <person name="Wang C."/>
            <person name="Yin W.B."/>
            <person name="Stadler M."/>
            <person name="Zhang X."/>
            <person name="Liu X."/>
        </authorList>
    </citation>
    <scope>NUCLEOTIDE SEQUENCE [LARGE SCALE GENOMIC DNA]</scope>
    <source>
        <strain evidence="3">W106-1 / CGMCC3.15140</strain>
    </source>
</reference>
<gene>
    <name evidence="2" type="ORF">PFICI_02772</name>
</gene>
<dbReference type="Proteomes" id="UP000030651">
    <property type="component" value="Unassembled WGS sequence"/>
</dbReference>
<dbReference type="EMBL" id="KI912110">
    <property type="protein sequence ID" value="ETS84747.1"/>
    <property type="molecule type" value="Genomic_DNA"/>
</dbReference>